<protein>
    <recommendedName>
        <fullName evidence="1">N,N-dimethylformamidase beta subunit-like C-terminal domain-containing protein</fullName>
    </recommendedName>
</protein>
<feature type="domain" description="N,N-dimethylformamidase beta subunit-like C-terminal" evidence="1">
    <location>
        <begin position="293"/>
        <end position="741"/>
    </location>
</feature>
<comment type="caution">
    <text evidence="2">The sequence shown here is derived from an EMBL/GenBank/DDBJ whole genome shotgun (WGS) entry which is preliminary data.</text>
</comment>
<dbReference type="InterPro" id="IPR046540">
    <property type="entry name" value="DMFA2_C"/>
</dbReference>
<keyword evidence="3" id="KW-1185">Reference proteome</keyword>
<organism evidence="2 3">
    <name type="scientific">Exophiala sideris</name>
    <dbReference type="NCBI Taxonomy" id="1016849"/>
    <lineage>
        <taxon>Eukaryota</taxon>
        <taxon>Fungi</taxon>
        <taxon>Dikarya</taxon>
        <taxon>Ascomycota</taxon>
        <taxon>Pezizomycotina</taxon>
        <taxon>Eurotiomycetes</taxon>
        <taxon>Chaetothyriomycetidae</taxon>
        <taxon>Chaetothyriales</taxon>
        <taxon>Herpotrichiellaceae</taxon>
        <taxon>Exophiala</taxon>
    </lineage>
</organism>
<sequence>MSTVRPVPADYPHEIVGYAQPWIVNPGDSINVKISCTEPAYTYRVVRFIQGHEGQHFPPKREEELEGIEPGTLDGRFQVANPGSYAVVDKGVFADSEDIADKVHVSLYFQPHLPLAGHPQCIVSTLDNATKAGFSVSVNSKGEIDLVIGTGLELEIVSTGFHPTRKQWIKLGLLVEEGSDLIELELLPLPSFVEKSAQLPLKLATHRLRHAFKDSKSSPLLFAASESTDKTETPLKVCNFFNGRIAHPTFSCYTINGGWRTIGQYDFAKGIESDTVFDVSGCERHGRLINAPTRAVTDHTWDGTEVDWTKASYGYGAIHFHEDDLDDAGWETDFCIHIPANVRSGAYSVSVEAVNGLARDEAVFFVRPSPTTTATMGAKTAFVLSTFTYLAYANERMYDESKASALKHPSEDFAIRKDWHFERMARRTDLGLSLYDVHRDGSGVVYSSPRRPLLNLRPDYIHWALQRPREFSADLLMIGFLEHLGIPYDVITDHDLHFSKVEGVAMDDSQYDVIITGCHPEYPTLQSWDAYMSYLKHGGSLMYLGGNGFYWAAALQTVAGFEGSNAFQGRLEIRRGDQGIRTYTMPGGERHLSVNGQRGTLWRSRGRPANVLVGVGSAGEGLGLGVPYLRTEASRSSKYSWMFEGLTSELIGVEGFGGGASGDEFDKYDVENGSPASAVVLATSTDHSDEFGIFIEDVGFPIKNTMGSQTREVRSDMVCYEAVGGGHVFSASSINWLSCVGWEAYDNDAARLTANVLRGFLNHHGHK</sequence>
<accession>A0ABR0J2B0</accession>
<name>A0ABR0J2B0_9EURO</name>
<evidence type="ECO:0000313" key="2">
    <source>
        <dbReference type="EMBL" id="KAK5053662.1"/>
    </source>
</evidence>
<dbReference type="EMBL" id="JAVRRF010000025">
    <property type="protein sequence ID" value="KAK5053662.1"/>
    <property type="molecule type" value="Genomic_DNA"/>
</dbReference>
<gene>
    <name evidence="2" type="ORF">LTR69_009307</name>
</gene>
<reference evidence="2 3" key="1">
    <citation type="submission" date="2023-08" db="EMBL/GenBank/DDBJ databases">
        <title>Black Yeasts Isolated from many extreme environments.</title>
        <authorList>
            <person name="Coleine C."/>
            <person name="Stajich J.E."/>
            <person name="Selbmann L."/>
        </authorList>
    </citation>
    <scope>NUCLEOTIDE SEQUENCE [LARGE SCALE GENOMIC DNA]</scope>
    <source>
        <strain evidence="2 3">CCFEE 6328</strain>
    </source>
</reference>
<dbReference type="Proteomes" id="UP001345691">
    <property type="component" value="Unassembled WGS sequence"/>
</dbReference>
<evidence type="ECO:0000313" key="3">
    <source>
        <dbReference type="Proteomes" id="UP001345691"/>
    </source>
</evidence>
<proteinExistence type="predicted"/>
<dbReference type="Pfam" id="PF20254">
    <property type="entry name" value="DMFA2_C"/>
    <property type="match status" value="1"/>
</dbReference>
<evidence type="ECO:0000259" key="1">
    <source>
        <dbReference type="Pfam" id="PF20254"/>
    </source>
</evidence>